<proteinExistence type="predicted"/>
<evidence type="ECO:0000259" key="5">
    <source>
        <dbReference type="Pfam" id="PF22787"/>
    </source>
</evidence>
<evidence type="ECO:0000256" key="2">
    <source>
        <dbReference type="SAM" id="Phobius"/>
    </source>
</evidence>
<feature type="domain" description="Tag1 N-terminal" evidence="3">
    <location>
        <begin position="62"/>
        <end position="240"/>
    </location>
</feature>
<evidence type="ECO:0000259" key="3">
    <source>
        <dbReference type="Pfam" id="PF20775"/>
    </source>
</evidence>
<keyword evidence="7" id="KW-1185">Reference proteome</keyword>
<keyword evidence="2" id="KW-1133">Transmembrane helix</keyword>
<dbReference type="Proteomes" id="UP000031516">
    <property type="component" value="Unassembled WGS sequence"/>
</dbReference>
<dbReference type="Pfam" id="PF22786">
    <property type="entry name" value="Tag1_C"/>
    <property type="match status" value="1"/>
</dbReference>
<dbReference type="EMBL" id="CCBQ010000047">
    <property type="protein sequence ID" value="CDO96394.1"/>
    <property type="molecule type" value="Genomic_DNA"/>
</dbReference>
<feature type="transmembrane region" description="Helical" evidence="2">
    <location>
        <begin position="37"/>
        <end position="57"/>
    </location>
</feature>
<evidence type="ECO:0000259" key="4">
    <source>
        <dbReference type="Pfam" id="PF22786"/>
    </source>
</evidence>
<evidence type="ECO:0000256" key="1">
    <source>
        <dbReference type="SAM" id="MobiDB-lite"/>
    </source>
</evidence>
<feature type="domain" description="Tag1 C-terminal" evidence="4">
    <location>
        <begin position="474"/>
        <end position="587"/>
    </location>
</feature>
<gene>
    <name evidence="6" type="ORF">KLDO_g4599</name>
</gene>
<dbReference type="Pfam" id="PF22787">
    <property type="entry name" value="Tag1_M"/>
    <property type="match status" value="1"/>
</dbReference>
<sequence length="588" mass="66298">MSGDTERQPLLREGGQESRSPEPLNGLNKGHSTRTKAGIAAAVVLLVTSLILGLTYINAMIPDNISLKEHVGNITNVEVDDVSFNGWTYIEKQRYYKLRVKSTVFLDYESGSAVSEKQKRFLSFMGNNILKELCVDLNSLDTFKQEDGNSSISLGRLIIPNTTCINLQHNTTTNLDILVLVKPDTNELIPVIRRIWEKKYDGLEIWSSMDAKFRKRVLSYDIVLLSLNKAKLYWKDFGLWENLLTTLRHLSAEFYEIRQGVEVSDTKLSEIDDGYSVCCSIRIPNPFGDMHNSIDPATIISPEMKWQTTFPGCRDEHGIKLENMVVYSPELNWESVNQPFVNLTLQSELNGELPYDFLNHVCASDDSNVITPLSKLIKQLLDPEYPINFEINCCGTETGNNSSALLDDYTTLVPYLDTSLSVNYTINVDNIVREVGTRGIKLQWSTDFLGRRKLIVKGKIVAKVQIPFYQLKEDTTFSMQRIKGRTKLFHNGVHMLTVPLDYWTKCITAVVIDEDEPENSYFDVSFDIDNDQIIIEDTLALSRCINEVVFKGEATIFLEGILDLMVSTSVGDVVVLGLPGEGSAVVRP</sequence>
<feature type="domain" description="Tag1 middle barrel-like" evidence="5">
    <location>
        <begin position="259"/>
        <end position="408"/>
    </location>
</feature>
<dbReference type="InterPro" id="IPR055011">
    <property type="entry name" value="Tag1_C"/>
</dbReference>
<comment type="caution">
    <text evidence="6">The sequence shown here is derived from an EMBL/GenBank/DDBJ whole genome shotgun (WGS) entry which is preliminary data.</text>
</comment>
<organism evidence="6 7">
    <name type="scientific">Kluyveromyces dobzhanskii CBS 2104</name>
    <dbReference type="NCBI Taxonomy" id="1427455"/>
    <lineage>
        <taxon>Eukaryota</taxon>
        <taxon>Fungi</taxon>
        <taxon>Dikarya</taxon>
        <taxon>Ascomycota</taxon>
        <taxon>Saccharomycotina</taxon>
        <taxon>Saccharomycetes</taxon>
        <taxon>Saccharomycetales</taxon>
        <taxon>Saccharomycetaceae</taxon>
        <taxon>Kluyveromyces</taxon>
    </lineage>
</organism>
<dbReference type="OrthoDB" id="5596576at2759"/>
<keyword evidence="2" id="KW-0472">Membrane</keyword>
<dbReference type="AlphaFoldDB" id="A0A0A8LDN3"/>
<accession>A0A0A8LDN3</accession>
<feature type="compositionally biased region" description="Basic and acidic residues" evidence="1">
    <location>
        <begin position="1"/>
        <end position="20"/>
    </location>
</feature>
<feature type="region of interest" description="Disordered" evidence="1">
    <location>
        <begin position="1"/>
        <end position="31"/>
    </location>
</feature>
<evidence type="ECO:0000313" key="7">
    <source>
        <dbReference type="Proteomes" id="UP000031516"/>
    </source>
</evidence>
<keyword evidence="2" id="KW-0812">Transmembrane</keyword>
<dbReference type="InterPro" id="IPR055012">
    <property type="entry name" value="Tag1_N"/>
</dbReference>
<dbReference type="InterPro" id="IPR055010">
    <property type="entry name" value="Tag1_M"/>
</dbReference>
<protein>
    <submittedName>
        <fullName evidence="6">WGS project CCBQ000000000 data, contig 00058</fullName>
    </submittedName>
</protein>
<evidence type="ECO:0000313" key="6">
    <source>
        <dbReference type="EMBL" id="CDO96394.1"/>
    </source>
</evidence>
<name>A0A0A8LDN3_9SACH</name>
<dbReference type="Pfam" id="PF20775">
    <property type="entry name" value="Tag1_N"/>
    <property type="match status" value="1"/>
</dbReference>
<reference evidence="6 7" key="1">
    <citation type="submission" date="2014-03" db="EMBL/GenBank/DDBJ databases">
        <title>The genome of Kluyveromyces dobzhanskii.</title>
        <authorList>
            <person name="Nystedt B."/>
            <person name="Astrom S."/>
        </authorList>
    </citation>
    <scope>NUCLEOTIDE SEQUENCE [LARGE SCALE GENOMIC DNA]</scope>
    <source>
        <strain evidence="6 7">CBS 2104</strain>
    </source>
</reference>